<proteinExistence type="inferred from homology"/>
<dbReference type="SUPFAM" id="SSF49842">
    <property type="entry name" value="TNF-like"/>
    <property type="match status" value="1"/>
</dbReference>
<evidence type="ECO:0000256" key="5">
    <source>
        <dbReference type="ARBA" id="ARBA00023157"/>
    </source>
</evidence>
<feature type="domain" description="THD" evidence="9">
    <location>
        <begin position="465"/>
        <end position="610"/>
    </location>
</feature>
<dbReference type="InterPro" id="IPR051748">
    <property type="entry name" value="TNF_Ligand_Superfamily"/>
</dbReference>
<feature type="region of interest" description="Disordered" evidence="7">
    <location>
        <begin position="1"/>
        <end position="30"/>
    </location>
</feature>
<keyword evidence="4" id="KW-0964">Secreted</keyword>
<dbReference type="Proteomes" id="UP000829291">
    <property type="component" value="Chromosome 4"/>
</dbReference>
<feature type="compositionally biased region" description="Acidic residues" evidence="7">
    <location>
        <begin position="139"/>
        <end position="179"/>
    </location>
</feature>
<feature type="transmembrane region" description="Helical" evidence="8">
    <location>
        <begin position="63"/>
        <end position="84"/>
    </location>
</feature>
<dbReference type="PANTHER" id="PTHR15151:SF24">
    <property type="entry name" value="A PROLIFERATION-INDUCING LIGAND-LIKE PROTEIN-RELATED"/>
    <property type="match status" value="1"/>
</dbReference>
<keyword evidence="8" id="KW-0472">Membrane</keyword>
<evidence type="ECO:0000313" key="11">
    <source>
        <dbReference type="RefSeq" id="XP_046593648.1"/>
    </source>
</evidence>
<organism evidence="10 11">
    <name type="scientific">Neodiprion lecontei</name>
    <name type="common">Redheaded pine sawfly</name>
    <dbReference type="NCBI Taxonomy" id="441921"/>
    <lineage>
        <taxon>Eukaryota</taxon>
        <taxon>Metazoa</taxon>
        <taxon>Ecdysozoa</taxon>
        <taxon>Arthropoda</taxon>
        <taxon>Hexapoda</taxon>
        <taxon>Insecta</taxon>
        <taxon>Pterygota</taxon>
        <taxon>Neoptera</taxon>
        <taxon>Endopterygota</taxon>
        <taxon>Hymenoptera</taxon>
        <taxon>Tenthredinoidea</taxon>
        <taxon>Diprionidae</taxon>
        <taxon>Diprioninae</taxon>
        <taxon>Neodiprion</taxon>
    </lineage>
</organism>
<dbReference type="GeneID" id="107226244"/>
<keyword evidence="8" id="KW-0812">Transmembrane</keyword>
<evidence type="ECO:0000313" key="10">
    <source>
        <dbReference type="Proteomes" id="UP000829291"/>
    </source>
</evidence>
<evidence type="ECO:0000256" key="1">
    <source>
        <dbReference type="ARBA" id="ARBA00004613"/>
    </source>
</evidence>
<protein>
    <submittedName>
        <fullName evidence="11">Uncharacterized protein LOC107226244 isoform X1</fullName>
    </submittedName>
</protein>
<feature type="region of interest" description="Disordered" evidence="7">
    <location>
        <begin position="364"/>
        <end position="419"/>
    </location>
</feature>
<feature type="compositionally biased region" description="Polar residues" evidence="7">
    <location>
        <begin position="1"/>
        <end position="10"/>
    </location>
</feature>
<keyword evidence="5" id="KW-1015">Disulfide bond</keyword>
<keyword evidence="6" id="KW-0325">Glycoprotein</keyword>
<evidence type="ECO:0000256" key="6">
    <source>
        <dbReference type="ARBA" id="ARBA00023180"/>
    </source>
</evidence>
<name>A0ABM3G056_NEOLC</name>
<keyword evidence="10" id="KW-1185">Reference proteome</keyword>
<dbReference type="PROSITE" id="PS00251">
    <property type="entry name" value="THD_1"/>
    <property type="match status" value="1"/>
</dbReference>
<evidence type="ECO:0000256" key="7">
    <source>
        <dbReference type="SAM" id="MobiDB-lite"/>
    </source>
</evidence>
<dbReference type="RefSeq" id="XP_046593648.1">
    <property type="nucleotide sequence ID" value="XM_046737692.1"/>
</dbReference>
<evidence type="ECO:0000259" key="9">
    <source>
        <dbReference type="PROSITE" id="PS50049"/>
    </source>
</evidence>
<keyword evidence="8" id="KW-1133">Transmembrane helix</keyword>
<sequence>MISMSPSKGTSDIPVKAKMDNPKNPTDESRSFLHFSRENLSASHSDLEQGFNNARPRIRRDTVLSLIAILLASFCIGLEIWKILGVVDNPRCCLNSPKEVEMLKQELEIMKQDVEGMKHRILEEDLLNDLKAFEEQVEAEEFDEGIADDDTALDSDDYDYDSVYDIDDEDEDEDEDEDPMLSSQEYLNDYHTAPYAADYSGPGDSLSPASRESDLDDFHAALQKTEADSERKLEKSVQENRKSINRERMLDEGKNAAEIRQRENRTEENEDDILEEFRRDPDSLKIVRKRSVNQEKPVSYNPSGIPIYAHSYLLRNRKNITWNSASPTLRLYDSLTRDEKTTTEKSKQESTVHHAIVTSWDKYPPKKYHAQTRAPTSHVLPPASYSSRVHSSRQRNKHAHRSADWQNEGPQALTLKESTVNRKDGEAWKLVQVIQRIQDSPARHSRPLRRRGMTRRHLRGSRQIIAAHYSADSSLFTGEDEHVGNGKGKHGQGIFKAWRATRWMNDLGMNGHFALADGQLTIQETGLYLIYAQIHYLDRHDENGFRVLVNNESILQCMVYSPGTEHKSRSCFSAQAALLQAGDRVVLKDVGEERYTLFQHDKSFFGLVKLGETRPPRQQSQN</sequence>
<feature type="compositionally biased region" description="Basic residues" evidence="7">
    <location>
        <begin position="390"/>
        <end position="400"/>
    </location>
</feature>
<comment type="subcellular location">
    <subcellularLocation>
        <location evidence="1">Secreted</location>
    </subcellularLocation>
</comment>
<gene>
    <name evidence="11" type="primary">LOC107226244</name>
</gene>
<dbReference type="InterPro" id="IPR006052">
    <property type="entry name" value="TNF_dom"/>
</dbReference>
<evidence type="ECO:0000256" key="2">
    <source>
        <dbReference type="ARBA" id="ARBA00008670"/>
    </source>
</evidence>
<dbReference type="SMART" id="SM00207">
    <property type="entry name" value="TNF"/>
    <property type="match status" value="1"/>
</dbReference>
<feature type="region of interest" description="Disordered" evidence="7">
    <location>
        <begin position="194"/>
        <end position="213"/>
    </location>
</feature>
<feature type="compositionally biased region" description="Basic and acidic residues" evidence="7">
    <location>
        <begin position="15"/>
        <end position="30"/>
    </location>
</feature>
<feature type="region of interest" description="Disordered" evidence="7">
    <location>
        <begin position="139"/>
        <end position="180"/>
    </location>
</feature>
<evidence type="ECO:0000256" key="4">
    <source>
        <dbReference type="ARBA" id="ARBA00022525"/>
    </source>
</evidence>
<dbReference type="PANTHER" id="PTHR15151">
    <property type="entry name" value="PROTEIN EIGER"/>
    <property type="match status" value="1"/>
</dbReference>
<dbReference type="InterPro" id="IPR021184">
    <property type="entry name" value="TNF_CS"/>
</dbReference>
<dbReference type="Gene3D" id="2.60.120.40">
    <property type="match status" value="1"/>
</dbReference>
<dbReference type="Pfam" id="PF00229">
    <property type="entry name" value="TNF"/>
    <property type="match status" value="1"/>
</dbReference>
<dbReference type="InterPro" id="IPR008983">
    <property type="entry name" value="Tumour_necrosis_fac-like_dom"/>
</dbReference>
<accession>A0ABM3G056</accession>
<evidence type="ECO:0000256" key="8">
    <source>
        <dbReference type="SAM" id="Phobius"/>
    </source>
</evidence>
<comment type="similarity">
    <text evidence="2">Belongs to the tumor necrosis factor family.</text>
</comment>
<evidence type="ECO:0000256" key="3">
    <source>
        <dbReference type="ARBA" id="ARBA00022514"/>
    </source>
</evidence>
<keyword evidence="3" id="KW-0202">Cytokine</keyword>
<dbReference type="PROSITE" id="PS50049">
    <property type="entry name" value="THD_2"/>
    <property type="match status" value="1"/>
</dbReference>
<reference evidence="11" key="1">
    <citation type="submission" date="2025-08" db="UniProtKB">
        <authorList>
            <consortium name="RefSeq"/>
        </authorList>
    </citation>
    <scope>IDENTIFICATION</scope>
    <source>
        <tissue evidence="11">Thorax and Abdomen</tissue>
    </source>
</reference>